<accession>A0AAV4JLY6</accession>
<evidence type="ECO:0000313" key="4">
    <source>
        <dbReference type="Proteomes" id="UP000762676"/>
    </source>
</evidence>
<dbReference type="InterPro" id="IPR001304">
    <property type="entry name" value="C-type_lectin-like"/>
</dbReference>
<evidence type="ECO:0000313" key="3">
    <source>
        <dbReference type="EMBL" id="GFS23290.1"/>
    </source>
</evidence>
<dbReference type="EMBL" id="BMAT01006968">
    <property type="protein sequence ID" value="GFS23290.1"/>
    <property type="molecule type" value="Genomic_DNA"/>
</dbReference>
<proteinExistence type="predicted"/>
<dbReference type="Gene3D" id="3.10.100.10">
    <property type="entry name" value="Mannose-Binding Protein A, subunit A"/>
    <property type="match status" value="1"/>
</dbReference>
<dbReference type="InterPro" id="IPR016186">
    <property type="entry name" value="C-type_lectin-like/link_sf"/>
</dbReference>
<dbReference type="PANTHER" id="PTHR22801">
    <property type="entry name" value="LITHOSTATHINE"/>
    <property type="match status" value="1"/>
</dbReference>
<dbReference type="AlphaFoldDB" id="A0AAV4JLY6"/>
<evidence type="ECO:0000259" key="2">
    <source>
        <dbReference type="PROSITE" id="PS50041"/>
    </source>
</evidence>
<dbReference type="PANTHER" id="PTHR22801:SF63">
    <property type="entry name" value="C-TYPE LECTIN DOMAIN-CONTAINING PROTEIN"/>
    <property type="match status" value="1"/>
</dbReference>
<keyword evidence="1" id="KW-0732">Signal</keyword>
<dbReference type="Proteomes" id="UP000762676">
    <property type="component" value="Unassembled WGS sequence"/>
</dbReference>
<dbReference type="PROSITE" id="PS50041">
    <property type="entry name" value="C_TYPE_LECTIN_2"/>
    <property type="match status" value="1"/>
</dbReference>
<dbReference type="CDD" id="cd00037">
    <property type="entry name" value="CLECT"/>
    <property type="match status" value="1"/>
</dbReference>
<dbReference type="Pfam" id="PF00059">
    <property type="entry name" value="Lectin_C"/>
    <property type="match status" value="1"/>
</dbReference>
<comment type="caution">
    <text evidence="3">The sequence shown here is derived from an EMBL/GenBank/DDBJ whole genome shotgun (WGS) entry which is preliminary data.</text>
</comment>
<dbReference type="InterPro" id="IPR016187">
    <property type="entry name" value="CTDL_fold"/>
</dbReference>
<dbReference type="SMART" id="SM00034">
    <property type="entry name" value="CLECT"/>
    <property type="match status" value="1"/>
</dbReference>
<dbReference type="InterPro" id="IPR050801">
    <property type="entry name" value="Ca-Dep_Lectins_ImmuneDev"/>
</dbReference>
<evidence type="ECO:0000256" key="1">
    <source>
        <dbReference type="SAM" id="SignalP"/>
    </source>
</evidence>
<dbReference type="SUPFAM" id="SSF56436">
    <property type="entry name" value="C-type lectin-like"/>
    <property type="match status" value="1"/>
</dbReference>
<reference evidence="3 4" key="1">
    <citation type="journal article" date="2021" name="Elife">
        <title>Chloroplast acquisition without the gene transfer in kleptoplastic sea slugs, Plakobranchus ocellatus.</title>
        <authorList>
            <person name="Maeda T."/>
            <person name="Takahashi S."/>
            <person name="Yoshida T."/>
            <person name="Shimamura S."/>
            <person name="Takaki Y."/>
            <person name="Nagai Y."/>
            <person name="Toyoda A."/>
            <person name="Suzuki Y."/>
            <person name="Arimoto A."/>
            <person name="Ishii H."/>
            <person name="Satoh N."/>
            <person name="Nishiyama T."/>
            <person name="Hasebe M."/>
            <person name="Maruyama T."/>
            <person name="Minagawa J."/>
            <person name="Obokata J."/>
            <person name="Shigenobu S."/>
        </authorList>
    </citation>
    <scope>NUCLEOTIDE SEQUENCE [LARGE SCALE GENOMIC DNA]</scope>
</reference>
<protein>
    <submittedName>
        <fullName evidence="3">Collectin-11</fullName>
    </submittedName>
</protein>
<name>A0AAV4JLY6_9GAST</name>
<keyword evidence="4" id="KW-1185">Reference proteome</keyword>
<feature type="domain" description="C-type lectin" evidence="2">
    <location>
        <begin position="45"/>
        <end position="159"/>
    </location>
</feature>
<feature type="signal peptide" evidence="1">
    <location>
        <begin position="1"/>
        <end position="18"/>
    </location>
</feature>
<sequence length="189" mass="20844">MIRFAVAVLSLMVHSVLGADNATVSSLCPQAAVEDVWDDYYFSIAYGTCFLFATYESLIYEEAEAKCQGYGGTLAMPKTSWVNNFILSELDSFELSDVQKPLWIGINDKEEEGKMVWVDGTPVDKWDNFAGGNGGLFGGGEDCIALDYDDGMWHDYGCNNTGWLGFNAELPYICEFPIQDDNNNGTSLS</sequence>
<feature type="chain" id="PRO_5044022537" evidence="1">
    <location>
        <begin position="19"/>
        <end position="189"/>
    </location>
</feature>
<organism evidence="3 4">
    <name type="scientific">Elysia marginata</name>
    <dbReference type="NCBI Taxonomy" id="1093978"/>
    <lineage>
        <taxon>Eukaryota</taxon>
        <taxon>Metazoa</taxon>
        <taxon>Spiralia</taxon>
        <taxon>Lophotrochozoa</taxon>
        <taxon>Mollusca</taxon>
        <taxon>Gastropoda</taxon>
        <taxon>Heterobranchia</taxon>
        <taxon>Euthyneura</taxon>
        <taxon>Panpulmonata</taxon>
        <taxon>Sacoglossa</taxon>
        <taxon>Placobranchoidea</taxon>
        <taxon>Plakobranchidae</taxon>
        <taxon>Elysia</taxon>
    </lineage>
</organism>
<gene>
    <name evidence="3" type="ORF">ElyMa_003386000</name>
</gene>